<dbReference type="RefSeq" id="WP_006273559.1">
    <property type="nucleotide sequence ID" value="NZ_GL883078.1"/>
</dbReference>
<dbReference type="EMBL" id="GL883078">
    <property type="protein sequence ID" value="EGF91359.1"/>
    <property type="molecule type" value="Genomic_DNA"/>
</dbReference>
<name>F4QMB8_9CAUL</name>
<dbReference type="AlphaFoldDB" id="F4QMB8"/>
<dbReference type="STRING" id="715226.ABI_27740"/>
<gene>
    <name evidence="1" type="ORF">ABI_27740</name>
</gene>
<evidence type="ECO:0000313" key="1">
    <source>
        <dbReference type="EMBL" id="EGF91359.1"/>
    </source>
</evidence>
<protein>
    <submittedName>
        <fullName evidence="1">Uncharacterized protein</fullName>
    </submittedName>
</protein>
<organism evidence="1 2">
    <name type="scientific">Asticcacaulis biprosthecium C19</name>
    <dbReference type="NCBI Taxonomy" id="715226"/>
    <lineage>
        <taxon>Bacteria</taxon>
        <taxon>Pseudomonadati</taxon>
        <taxon>Pseudomonadota</taxon>
        <taxon>Alphaproteobacteria</taxon>
        <taxon>Caulobacterales</taxon>
        <taxon>Caulobacteraceae</taxon>
        <taxon>Asticcacaulis</taxon>
    </lineage>
</organism>
<evidence type="ECO:0000313" key="2">
    <source>
        <dbReference type="Proteomes" id="UP000006512"/>
    </source>
</evidence>
<proteinExistence type="predicted"/>
<reference evidence="2" key="1">
    <citation type="submission" date="2011-03" db="EMBL/GenBank/DDBJ databases">
        <title>Draft genome sequence of Brevundimonas diminuta.</title>
        <authorList>
            <person name="Brown P.J.B."/>
            <person name="Buechlein A."/>
            <person name="Hemmerich C."/>
            <person name="Brun Y.V."/>
        </authorList>
    </citation>
    <scope>NUCLEOTIDE SEQUENCE [LARGE SCALE GENOMIC DNA]</scope>
    <source>
        <strain evidence="2">C19</strain>
    </source>
</reference>
<dbReference type="OrthoDB" id="7173946at2"/>
<dbReference type="HOGENOM" id="CLU_2244388_0_0_5"/>
<accession>F4QMB8</accession>
<sequence length="104" mass="11387">MLWLWLQSLVLIALTFSLGLVLGHVVSAFTRQARPEPVVETAFDTPEPYAPYHGYDVEPQPVPAVAEPLPPRPEPAAPPRRIKPAVLFPINQFGIVTVTQAPAI</sequence>
<keyword evidence="2" id="KW-1185">Reference proteome</keyword>
<dbReference type="Proteomes" id="UP000006512">
    <property type="component" value="Unassembled WGS sequence"/>
</dbReference>